<sequence length="77" mass="8836">MKKDKSKIPAKILGYLKDTFEPGFLFELLGTSSVNGQKVYDIEVYLDNTILKLRFNENGRVLERESRDAFPPDTPDI</sequence>
<keyword evidence="2" id="KW-1185">Reference proteome</keyword>
<evidence type="ECO:0008006" key="3">
    <source>
        <dbReference type="Google" id="ProtNLM"/>
    </source>
</evidence>
<reference evidence="2" key="1">
    <citation type="journal article" date="2019" name="Int. J. Syst. Evol. Microbiol.">
        <title>The Global Catalogue of Microorganisms (GCM) 10K type strain sequencing project: providing services to taxonomists for standard genome sequencing and annotation.</title>
        <authorList>
            <consortium name="The Broad Institute Genomics Platform"/>
            <consortium name="The Broad Institute Genome Sequencing Center for Infectious Disease"/>
            <person name="Wu L."/>
            <person name="Ma J."/>
        </authorList>
    </citation>
    <scope>NUCLEOTIDE SEQUENCE [LARGE SCALE GENOMIC DNA]</scope>
    <source>
        <strain evidence="2">CGMCC 4.7466</strain>
    </source>
</reference>
<accession>A0ABV9SVB3</accession>
<evidence type="ECO:0000313" key="2">
    <source>
        <dbReference type="Proteomes" id="UP001595818"/>
    </source>
</evidence>
<proteinExistence type="predicted"/>
<comment type="caution">
    <text evidence="1">The sequence shown here is derived from an EMBL/GenBank/DDBJ whole genome shotgun (WGS) entry which is preliminary data.</text>
</comment>
<dbReference type="RefSeq" id="WP_377060733.1">
    <property type="nucleotide sequence ID" value="NZ_JBHSJJ010000001.1"/>
</dbReference>
<organism evidence="1 2">
    <name type="scientific">Negadavirga shengliensis</name>
    <dbReference type="NCBI Taxonomy" id="1389218"/>
    <lineage>
        <taxon>Bacteria</taxon>
        <taxon>Pseudomonadati</taxon>
        <taxon>Bacteroidota</taxon>
        <taxon>Cytophagia</taxon>
        <taxon>Cytophagales</taxon>
        <taxon>Cyclobacteriaceae</taxon>
        <taxon>Negadavirga</taxon>
    </lineage>
</organism>
<evidence type="ECO:0000313" key="1">
    <source>
        <dbReference type="EMBL" id="MFC4870310.1"/>
    </source>
</evidence>
<dbReference type="SUPFAM" id="SSF160574">
    <property type="entry name" value="BT0923-like"/>
    <property type="match status" value="1"/>
</dbReference>
<protein>
    <recommendedName>
        <fullName evidence="3">PepSY domain-containing protein</fullName>
    </recommendedName>
</protein>
<dbReference type="EMBL" id="JBHSJJ010000001">
    <property type="protein sequence ID" value="MFC4870310.1"/>
    <property type="molecule type" value="Genomic_DNA"/>
</dbReference>
<gene>
    <name evidence="1" type="ORF">ACFPFU_01345</name>
</gene>
<dbReference type="Proteomes" id="UP001595818">
    <property type="component" value="Unassembled WGS sequence"/>
</dbReference>
<name>A0ABV9SVB3_9BACT</name>